<evidence type="ECO:0000256" key="5">
    <source>
        <dbReference type="ARBA" id="ARBA00022847"/>
    </source>
</evidence>
<keyword evidence="4 9" id="KW-0812">Transmembrane</keyword>
<feature type="compositionally biased region" description="Low complexity" evidence="8">
    <location>
        <begin position="99"/>
        <end position="111"/>
    </location>
</feature>
<evidence type="ECO:0000256" key="4">
    <source>
        <dbReference type="ARBA" id="ARBA00022692"/>
    </source>
</evidence>
<sequence>MRCAAVASRRRTAAFHIGRGGFLFLACVTHAYNRARSSSSAFAVRGGAAIGARIVAGGTVRDARCARARPRRRSARADGSGTAATDNNDGRQRPRSGDAMHAADAASPATDTVPPRVWRAVVAASIGNALEWFDLVVYGFFAITISRLFFPAGNDTVSLLLTLGTFGVSFFMRPLGAIVLGAYADRHGRKAALTLSILLMMAGTFVIAVLPTYATIGIAAPVVLVGARLMQGFSAGGEFGSATAFLAEHVPGRRGFFASWQVASQGLTTLLAAIFGTALNAGLTSAQMAAWGWRVPFCFGLLLGPVAYYIRSKVDETPEFLASTPAANPLRDTFAAHKGRLAAAIGAVVLGTVATYLVLFMPTYGVKELKLAPSAAFAAILVVGVIQMGFAPVVGHWSDRHGRVRTMCVPALAILVLIYPAFAWLAAHPTFGALIAVQIVFAFLMTGYFAALPGLLSEIFPVATRTTGMSLAYNVAVTVFGGFGPFIIAWLIRATGTKAAPSFYLIFAALASLAALVALRRRFGLR</sequence>
<feature type="transmembrane region" description="Helical" evidence="9">
    <location>
        <begin position="374"/>
        <end position="395"/>
    </location>
</feature>
<feature type="region of interest" description="Disordered" evidence="8">
    <location>
        <begin position="65"/>
        <end position="111"/>
    </location>
</feature>
<name>A0A0E1WCH7_BURPE</name>
<dbReference type="Pfam" id="PF07690">
    <property type="entry name" value="MFS_1"/>
    <property type="match status" value="1"/>
</dbReference>
<dbReference type="PANTHER" id="PTHR43528:SF1">
    <property type="entry name" value="ALPHA-KETOGLUTARATE PERMEASE"/>
    <property type="match status" value="1"/>
</dbReference>
<feature type="transmembrane region" description="Helical" evidence="9">
    <location>
        <begin position="499"/>
        <end position="519"/>
    </location>
</feature>
<dbReference type="PROSITE" id="PS50850">
    <property type="entry name" value="MFS"/>
    <property type="match status" value="1"/>
</dbReference>
<evidence type="ECO:0000259" key="10">
    <source>
        <dbReference type="PROSITE" id="PS50850"/>
    </source>
</evidence>
<dbReference type="FunFam" id="1.20.1250.20:FF:000001">
    <property type="entry name" value="Dicarboxylate MFS transporter"/>
    <property type="match status" value="1"/>
</dbReference>
<feature type="compositionally biased region" description="Basic and acidic residues" evidence="8">
    <location>
        <begin position="88"/>
        <end position="98"/>
    </location>
</feature>
<feature type="domain" description="Major facilitator superfamily (MFS) profile" evidence="10">
    <location>
        <begin position="120"/>
        <end position="526"/>
    </location>
</feature>
<keyword evidence="5" id="KW-0769">Symport</keyword>
<dbReference type="InterPro" id="IPR011701">
    <property type="entry name" value="MFS"/>
</dbReference>
<evidence type="ECO:0000256" key="7">
    <source>
        <dbReference type="ARBA" id="ARBA00023136"/>
    </source>
</evidence>
<reference evidence="11" key="1">
    <citation type="submission" date="2009-05" db="EMBL/GenBank/DDBJ databases">
        <authorList>
            <person name="Harkins D.M."/>
            <person name="DeShazer D."/>
            <person name="Woods D.E."/>
            <person name="Brinkac L.M."/>
            <person name="Brown K.A."/>
            <person name="Hung G.C."/>
            <person name="Tuanyok A."/>
            <person name="Zhang B."/>
            <person name="Nierman W.C."/>
        </authorList>
    </citation>
    <scope>NUCLEOTIDE SEQUENCE [LARGE SCALE GENOMIC DNA]</scope>
    <source>
        <strain evidence="11">1710a</strain>
    </source>
</reference>
<evidence type="ECO:0000256" key="1">
    <source>
        <dbReference type="ARBA" id="ARBA00004651"/>
    </source>
</evidence>
<dbReference type="PANTHER" id="PTHR43528">
    <property type="entry name" value="ALPHA-KETOGLUTARATE PERMEASE"/>
    <property type="match status" value="1"/>
</dbReference>
<dbReference type="GO" id="GO:0015293">
    <property type="term" value="F:symporter activity"/>
    <property type="evidence" value="ECO:0007669"/>
    <property type="project" value="UniProtKB-KW"/>
</dbReference>
<proteinExistence type="predicted"/>
<evidence type="ECO:0000313" key="11">
    <source>
        <dbReference type="EMBL" id="EET07282.1"/>
    </source>
</evidence>
<dbReference type="InterPro" id="IPR036259">
    <property type="entry name" value="MFS_trans_sf"/>
</dbReference>
<feature type="transmembrane region" description="Helical" evidence="9">
    <location>
        <begin position="471"/>
        <end position="493"/>
    </location>
</feature>
<dbReference type="InterPro" id="IPR020846">
    <property type="entry name" value="MFS_dom"/>
</dbReference>
<dbReference type="Pfam" id="PF00083">
    <property type="entry name" value="Sugar_tr"/>
    <property type="match status" value="1"/>
</dbReference>
<evidence type="ECO:0000256" key="9">
    <source>
        <dbReference type="SAM" id="Phobius"/>
    </source>
</evidence>
<dbReference type="InterPro" id="IPR051084">
    <property type="entry name" value="H+-coupled_symporters"/>
</dbReference>
<feature type="transmembrane region" description="Helical" evidence="9">
    <location>
        <begin position="341"/>
        <end position="362"/>
    </location>
</feature>
<dbReference type="Gene3D" id="1.20.1250.20">
    <property type="entry name" value="MFS general substrate transporter like domains"/>
    <property type="match status" value="2"/>
</dbReference>
<keyword evidence="6 9" id="KW-1133">Transmembrane helix</keyword>
<dbReference type="EMBL" id="CM000832">
    <property type="protein sequence ID" value="EET07282.1"/>
    <property type="molecule type" value="Genomic_DNA"/>
</dbReference>
<dbReference type="GO" id="GO:0005886">
    <property type="term" value="C:plasma membrane"/>
    <property type="evidence" value="ECO:0007669"/>
    <property type="project" value="UniProtKB-SubCell"/>
</dbReference>
<keyword evidence="7 9" id="KW-0472">Membrane</keyword>
<keyword evidence="2" id="KW-0813">Transport</keyword>
<feature type="transmembrane region" description="Helical" evidence="9">
    <location>
        <begin position="135"/>
        <end position="153"/>
    </location>
</feature>
<evidence type="ECO:0000256" key="3">
    <source>
        <dbReference type="ARBA" id="ARBA00022475"/>
    </source>
</evidence>
<dbReference type="AlphaFoldDB" id="A0A0E1WCH7"/>
<evidence type="ECO:0000256" key="6">
    <source>
        <dbReference type="ARBA" id="ARBA00022989"/>
    </source>
</evidence>
<evidence type="ECO:0000256" key="2">
    <source>
        <dbReference type="ARBA" id="ARBA00022448"/>
    </source>
</evidence>
<feature type="transmembrane region" description="Helical" evidence="9">
    <location>
        <begin position="256"/>
        <end position="279"/>
    </location>
</feature>
<dbReference type="HOGENOM" id="CLU_001265_39_0_4"/>
<feature type="transmembrane region" description="Helical" evidence="9">
    <location>
        <begin position="407"/>
        <end position="425"/>
    </location>
</feature>
<evidence type="ECO:0000256" key="8">
    <source>
        <dbReference type="SAM" id="MobiDB-lite"/>
    </source>
</evidence>
<dbReference type="Proteomes" id="UP000001812">
    <property type="component" value="Chromosome I"/>
</dbReference>
<gene>
    <name evidence="11" type="ORF">BURPS1710A_3861</name>
</gene>
<dbReference type="InterPro" id="IPR005828">
    <property type="entry name" value="MFS_sugar_transport-like"/>
</dbReference>
<organism evidence="11">
    <name type="scientific">Burkholderia pseudomallei 1710a</name>
    <dbReference type="NCBI Taxonomy" id="320371"/>
    <lineage>
        <taxon>Bacteria</taxon>
        <taxon>Pseudomonadati</taxon>
        <taxon>Pseudomonadota</taxon>
        <taxon>Betaproteobacteria</taxon>
        <taxon>Burkholderiales</taxon>
        <taxon>Burkholderiaceae</taxon>
        <taxon>Burkholderia</taxon>
        <taxon>pseudomallei group</taxon>
    </lineage>
</organism>
<feature type="transmembrane region" description="Helical" evidence="9">
    <location>
        <begin position="191"/>
        <end position="210"/>
    </location>
</feature>
<feature type="transmembrane region" description="Helical" evidence="9">
    <location>
        <begin position="431"/>
        <end position="451"/>
    </location>
</feature>
<feature type="transmembrane region" description="Helical" evidence="9">
    <location>
        <begin position="159"/>
        <end position="184"/>
    </location>
</feature>
<accession>A0A0E1WCH7</accession>
<dbReference type="SUPFAM" id="SSF103473">
    <property type="entry name" value="MFS general substrate transporter"/>
    <property type="match status" value="1"/>
</dbReference>
<keyword evidence="3" id="KW-1003">Cell membrane</keyword>
<protein>
    <submittedName>
        <fullName evidence="11">Major facilitator family transporter</fullName>
    </submittedName>
</protein>
<comment type="subcellular location">
    <subcellularLocation>
        <location evidence="1">Cell membrane</location>
        <topology evidence="1">Multi-pass membrane protein</topology>
    </subcellularLocation>
</comment>